<feature type="domain" description="Peptidase S1" evidence="6">
    <location>
        <begin position="225"/>
        <end position="522"/>
    </location>
</feature>
<keyword evidence="3" id="KW-0378">Hydrolase</keyword>
<dbReference type="InterPro" id="IPR033116">
    <property type="entry name" value="TRYPSIN_SER"/>
</dbReference>
<protein>
    <submittedName>
        <fullName evidence="7">Uncharacterized protein</fullName>
    </submittedName>
</protein>
<dbReference type="PROSITE" id="PS50240">
    <property type="entry name" value="TRYPSIN_DOM"/>
    <property type="match status" value="1"/>
</dbReference>
<dbReference type="CDD" id="cd00041">
    <property type="entry name" value="CUB"/>
    <property type="match status" value="1"/>
</dbReference>
<accession>A0A8J2P286</accession>
<dbReference type="InterPro" id="IPR001254">
    <property type="entry name" value="Trypsin_dom"/>
</dbReference>
<gene>
    <name evidence="7" type="ORF">AFUS01_LOCUS17089</name>
</gene>
<feature type="chain" id="PRO_5035199899" evidence="4">
    <location>
        <begin position="22"/>
        <end position="612"/>
    </location>
</feature>
<dbReference type="PANTHER" id="PTHR24252:SF7">
    <property type="entry name" value="HYALIN"/>
    <property type="match status" value="1"/>
</dbReference>
<dbReference type="Pfam" id="PF00089">
    <property type="entry name" value="Trypsin"/>
    <property type="match status" value="2"/>
</dbReference>
<keyword evidence="3" id="KW-0720">Serine protease</keyword>
<organism evidence="7 8">
    <name type="scientific">Allacma fusca</name>
    <dbReference type="NCBI Taxonomy" id="39272"/>
    <lineage>
        <taxon>Eukaryota</taxon>
        <taxon>Metazoa</taxon>
        <taxon>Ecdysozoa</taxon>
        <taxon>Arthropoda</taxon>
        <taxon>Hexapoda</taxon>
        <taxon>Collembola</taxon>
        <taxon>Symphypleona</taxon>
        <taxon>Sminthuridae</taxon>
        <taxon>Allacma</taxon>
    </lineage>
</organism>
<dbReference type="CDD" id="cd00190">
    <property type="entry name" value="Tryp_SPc"/>
    <property type="match status" value="1"/>
</dbReference>
<name>A0A8J2P286_9HEXA</name>
<dbReference type="InterPro" id="IPR018114">
    <property type="entry name" value="TRYPSIN_HIS"/>
</dbReference>
<keyword evidence="3" id="KW-0645">Protease</keyword>
<dbReference type="Proteomes" id="UP000708208">
    <property type="component" value="Unassembled WGS sequence"/>
</dbReference>
<keyword evidence="4" id="KW-0732">Signal</keyword>
<dbReference type="AlphaFoldDB" id="A0A8J2P286"/>
<keyword evidence="1" id="KW-1015">Disulfide bond</keyword>
<dbReference type="EMBL" id="CAJVCH010161544">
    <property type="protein sequence ID" value="CAG7728299.1"/>
    <property type="molecule type" value="Genomic_DNA"/>
</dbReference>
<dbReference type="InterPro" id="IPR000859">
    <property type="entry name" value="CUB_dom"/>
</dbReference>
<dbReference type="PROSITE" id="PS00135">
    <property type="entry name" value="TRYPSIN_SER"/>
    <property type="match status" value="1"/>
</dbReference>
<sequence length="612" mass="69238">MSEKFLVLVVVIFLYLCIGLCDRISSQVGSSKTPRIKREDSEEEYSAIDKFLGKFCLTLFNYVCSVTLSPAAHELVTDEDLVLKIPEVEPGKYYTGFTCKWILLGERDCQPQFHCDTFDIREGKNCNVDYVMVTDGLGGYKKECGGNHFQTPVVASRDQAYDLYVTVHVSDNKSFKRKFKGLSCVASCTSNSTDQKPERIKKNMNSEKRKFDRSCTCGERKTGRIVSGKNVYLNEFPWQAAMVLKGTRQIRCGASILNNMYILTATHCIYDFTYGNLIETDMIDILVHVNLLDQTRNYGWQNVSLGENGSIQSPGWNLAIKTDEDEFTMRFEVKEIISHPAFDPDTLDYDVALLRLKTKISFKNKKSPVIPICLPNVLGANQSSLSNDDPLWVVGWGLAHETAKGSTRLLQKLMVPYIDAEVCQKIVYDPQALEPKEITERMLCAGDPKGGYDSCEGDSGGPLFIEQNKKGYKRVTQMGILYPPEHRSPPNFDQSIRLSAKANFVFVNDGEGFYTMLQEIHTSQVLAVDSEYHYDHSYLCKLYNFPCKLLQIAGRTFYKFFLQVLKTMTRIICGPVSSFLRNTASCFLRSHKGVLRNSNLVIQHDAKGLQVK</sequence>
<feature type="domain" description="CUB" evidence="5">
    <location>
        <begin position="64"/>
        <end position="182"/>
    </location>
</feature>
<feature type="signal peptide" evidence="4">
    <location>
        <begin position="1"/>
        <end position="21"/>
    </location>
</feature>
<dbReference type="PROSITE" id="PS01180">
    <property type="entry name" value="CUB"/>
    <property type="match status" value="1"/>
</dbReference>
<comment type="caution">
    <text evidence="7">The sequence shown here is derived from an EMBL/GenBank/DDBJ whole genome shotgun (WGS) entry which is preliminary data.</text>
</comment>
<dbReference type="PROSITE" id="PS00134">
    <property type="entry name" value="TRYPSIN_HIS"/>
    <property type="match status" value="1"/>
</dbReference>
<dbReference type="PANTHER" id="PTHR24252">
    <property type="entry name" value="ACROSIN-RELATED"/>
    <property type="match status" value="1"/>
</dbReference>
<dbReference type="GO" id="GO:0006508">
    <property type="term" value="P:proteolysis"/>
    <property type="evidence" value="ECO:0007669"/>
    <property type="project" value="UniProtKB-KW"/>
</dbReference>
<comment type="caution">
    <text evidence="2">Lacks conserved residue(s) required for the propagation of feature annotation.</text>
</comment>
<keyword evidence="8" id="KW-1185">Reference proteome</keyword>
<dbReference type="SMART" id="SM00020">
    <property type="entry name" value="Tryp_SPc"/>
    <property type="match status" value="1"/>
</dbReference>
<dbReference type="Pfam" id="PF00431">
    <property type="entry name" value="CUB"/>
    <property type="match status" value="1"/>
</dbReference>
<evidence type="ECO:0000259" key="6">
    <source>
        <dbReference type="PROSITE" id="PS50240"/>
    </source>
</evidence>
<evidence type="ECO:0000256" key="3">
    <source>
        <dbReference type="RuleBase" id="RU363034"/>
    </source>
</evidence>
<dbReference type="GO" id="GO:0004252">
    <property type="term" value="F:serine-type endopeptidase activity"/>
    <property type="evidence" value="ECO:0007669"/>
    <property type="project" value="InterPro"/>
</dbReference>
<evidence type="ECO:0000313" key="7">
    <source>
        <dbReference type="EMBL" id="CAG7728299.1"/>
    </source>
</evidence>
<evidence type="ECO:0000313" key="8">
    <source>
        <dbReference type="Proteomes" id="UP000708208"/>
    </source>
</evidence>
<evidence type="ECO:0000256" key="2">
    <source>
        <dbReference type="PROSITE-ProRule" id="PRU00059"/>
    </source>
</evidence>
<proteinExistence type="predicted"/>
<evidence type="ECO:0000256" key="4">
    <source>
        <dbReference type="SAM" id="SignalP"/>
    </source>
</evidence>
<evidence type="ECO:0000256" key="1">
    <source>
        <dbReference type="ARBA" id="ARBA00023157"/>
    </source>
</evidence>
<reference evidence="7" key="1">
    <citation type="submission" date="2021-06" db="EMBL/GenBank/DDBJ databases">
        <authorList>
            <person name="Hodson N. C."/>
            <person name="Mongue J. A."/>
            <person name="Jaron S. K."/>
        </authorList>
    </citation>
    <scope>NUCLEOTIDE SEQUENCE</scope>
</reference>
<evidence type="ECO:0000259" key="5">
    <source>
        <dbReference type="PROSITE" id="PS01180"/>
    </source>
</evidence>